<sequence>MGITFLSSFFSCKPAKVYVYGCFVFSRFLSFQERSSLDKHKGSSPIRSSEGVKEVGKNYQRSRGGTSKLVNAIKNNGYNG</sequence>
<dbReference type="EMBL" id="JASCZI010121926">
    <property type="protein sequence ID" value="MED6163324.1"/>
    <property type="molecule type" value="Genomic_DNA"/>
</dbReference>
<keyword evidence="3" id="KW-1185">Reference proteome</keyword>
<name>A0ABU6UQD7_9FABA</name>
<evidence type="ECO:0000313" key="3">
    <source>
        <dbReference type="Proteomes" id="UP001341840"/>
    </source>
</evidence>
<proteinExistence type="predicted"/>
<feature type="region of interest" description="Disordered" evidence="1">
    <location>
        <begin position="36"/>
        <end position="63"/>
    </location>
</feature>
<gene>
    <name evidence="2" type="ORF">PIB30_078764</name>
</gene>
<organism evidence="2 3">
    <name type="scientific">Stylosanthes scabra</name>
    <dbReference type="NCBI Taxonomy" id="79078"/>
    <lineage>
        <taxon>Eukaryota</taxon>
        <taxon>Viridiplantae</taxon>
        <taxon>Streptophyta</taxon>
        <taxon>Embryophyta</taxon>
        <taxon>Tracheophyta</taxon>
        <taxon>Spermatophyta</taxon>
        <taxon>Magnoliopsida</taxon>
        <taxon>eudicotyledons</taxon>
        <taxon>Gunneridae</taxon>
        <taxon>Pentapetalae</taxon>
        <taxon>rosids</taxon>
        <taxon>fabids</taxon>
        <taxon>Fabales</taxon>
        <taxon>Fabaceae</taxon>
        <taxon>Papilionoideae</taxon>
        <taxon>50 kb inversion clade</taxon>
        <taxon>dalbergioids sensu lato</taxon>
        <taxon>Dalbergieae</taxon>
        <taxon>Pterocarpus clade</taxon>
        <taxon>Stylosanthes</taxon>
    </lineage>
</organism>
<comment type="caution">
    <text evidence="2">The sequence shown here is derived from an EMBL/GenBank/DDBJ whole genome shotgun (WGS) entry which is preliminary data.</text>
</comment>
<evidence type="ECO:0000313" key="2">
    <source>
        <dbReference type="EMBL" id="MED6163324.1"/>
    </source>
</evidence>
<protein>
    <submittedName>
        <fullName evidence="2">Uncharacterized protein</fullName>
    </submittedName>
</protein>
<accession>A0ABU6UQD7</accession>
<dbReference type="Proteomes" id="UP001341840">
    <property type="component" value="Unassembled WGS sequence"/>
</dbReference>
<reference evidence="2 3" key="1">
    <citation type="journal article" date="2023" name="Plants (Basel)">
        <title>Bridging the Gap: Combining Genomics and Transcriptomics Approaches to Understand Stylosanthes scabra, an Orphan Legume from the Brazilian Caatinga.</title>
        <authorList>
            <person name="Ferreira-Neto J.R.C."/>
            <person name="da Silva M.D."/>
            <person name="Binneck E."/>
            <person name="de Melo N.F."/>
            <person name="da Silva R.H."/>
            <person name="de Melo A.L.T.M."/>
            <person name="Pandolfi V."/>
            <person name="Bustamante F.O."/>
            <person name="Brasileiro-Vidal A.C."/>
            <person name="Benko-Iseppon A.M."/>
        </authorList>
    </citation>
    <scope>NUCLEOTIDE SEQUENCE [LARGE SCALE GENOMIC DNA]</scope>
    <source>
        <tissue evidence="2">Leaves</tissue>
    </source>
</reference>
<evidence type="ECO:0000256" key="1">
    <source>
        <dbReference type="SAM" id="MobiDB-lite"/>
    </source>
</evidence>